<comment type="caution">
    <text evidence="7">The sequence shown here is derived from an EMBL/GenBank/DDBJ whole genome shotgun (WGS) entry which is preliminary data.</text>
</comment>
<evidence type="ECO:0000313" key="7">
    <source>
        <dbReference type="EMBL" id="MFC5007662.1"/>
    </source>
</evidence>
<evidence type="ECO:0000256" key="3">
    <source>
        <dbReference type="ARBA" id="ARBA00022679"/>
    </source>
</evidence>
<evidence type="ECO:0000256" key="5">
    <source>
        <dbReference type="ARBA" id="ARBA00023012"/>
    </source>
</evidence>
<dbReference type="InterPro" id="IPR003594">
    <property type="entry name" value="HATPase_dom"/>
</dbReference>
<dbReference type="EC" id="2.7.13.3" evidence="2"/>
<evidence type="ECO:0000313" key="8">
    <source>
        <dbReference type="Proteomes" id="UP001595912"/>
    </source>
</evidence>
<keyword evidence="8" id="KW-1185">Reference proteome</keyword>
<dbReference type="Proteomes" id="UP001595912">
    <property type="component" value="Unassembled WGS sequence"/>
</dbReference>
<dbReference type="GO" id="GO:0016301">
    <property type="term" value="F:kinase activity"/>
    <property type="evidence" value="ECO:0007669"/>
    <property type="project" value="UniProtKB-KW"/>
</dbReference>
<dbReference type="PANTHER" id="PTHR24421">
    <property type="entry name" value="NITRATE/NITRITE SENSOR PROTEIN NARX-RELATED"/>
    <property type="match status" value="1"/>
</dbReference>
<dbReference type="Pfam" id="PF02518">
    <property type="entry name" value="HATPase_c"/>
    <property type="match status" value="1"/>
</dbReference>
<sequence length="106" mass="11194">MELATYLMVSEALANATKHSQASMVRVMLATDGATVRPSIRDNGIGGADTSKGTGLVGLQDRVEALGGRMDIVSPRGHGTTLTAEIPYDEVRTADLVSAHPSRRDE</sequence>
<gene>
    <name evidence="7" type="ORF">ACFPIJ_58880</name>
</gene>
<dbReference type="CDD" id="cd16917">
    <property type="entry name" value="HATPase_UhpB-NarQ-NarX-like"/>
    <property type="match status" value="1"/>
</dbReference>
<dbReference type="PRINTS" id="PR00344">
    <property type="entry name" value="BCTRLSENSOR"/>
</dbReference>
<dbReference type="PANTHER" id="PTHR24421:SF10">
    <property type="entry name" value="NITRATE_NITRITE SENSOR PROTEIN NARQ"/>
    <property type="match status" value="1"/>
</dbReference>
<dbReference type="InterPro" id="IPR050482">
    <property type="entry name" value="Sensor_HK_TwoCompSys"/>
</dbReference>
<dbReference type="InterPro" id="IPR036890">
    <property type="entry name" value="HATPase_C_sf"/>
</dbReference>
<dbReference type="SUPFAM" id="SSF55874">
    <property type="entry name" value="ATPase domain of HSP90 chaperone/DNA topoisomerase II/histidine kinase"/>
    <property type="match status" value="1"/>
</dbReference>
<reference evidence="8" key="1">
    <citation type="journal article" date="2019" name="Int. J. Syst. Evol. Microbiol.">
        <title>The Global Catalogue of Microorganisms (GCM) 10K type strain sequencing project: providing services to taxonomists for standard genome sequencing and annotation.</title>
        <authorList>
            <consortium name="The Broad Institute Genomics Platform"/>
            <consortium name="The Broad Institute Genome Sequencing Center for Infectious Disease"/>
            <person name="Wu L."/>
            <person name="Ma J."/>
        </authorList>
    </citation>
    <scope>NUCLEOTIDE SEQUENCE [LARGE SCALE GENOMIC DNA]</scope>
    <source>
        <strain evidence="8">CGMCC 4.7152</strain>
    </source>
</reference>
<proteinExistence type="predicted"/>
<keyword evidence="3" id="KW-0808">Transferase</keyword>
<comment type="catalytic activity">
    <reaction evidence="1">
        <text>ATP + protein L-histidine = ADP + protein N-phospho-L-histidine.</text>
        <dbReference type="EC" id="2.7.13.3"/>
    </reaction>
</comment>
<feature type="domain" description="Histidine kinase/HSP90-like ATPase" evidence="6">
    <location>
        <begin position="6"/>
        <end position="89"/>
    </location>
</feature>
<keyword evidence="5" id="KW-0902">Two-component regulatory system</keyword>
<keyword evidence="4 7" id="KW-0418">Kinase</keyword>
<protein>
    <recommendedName>
        <fullName evidence="2">histidine kinase</fullName>
        <ecNumber evidence="2">2.7.13.3</ecNumber>
    </recommendedName>
</protein>
<evidence type="ECO:0000259" key="6">
    <source>
        <dbReference type="Pfam" id="PF02518"/>
    </source>
</evidence>
<evidence type="ECO:0000256" key="2">
    <source>
        <dbReference type="ARBA" id="ARBA00012438"/>
    </source>
</evidence>
<evidence type="ECO:0000256" key="4">
    <source>
        <dbReference type="ARBA" id="ARBA00022777"/>
    </source>
</evidence>
<accession>A0ABV9WFX7</accession>
<dbReference type="InterPro" id="IPR004358">
    <property type="entry name" value="Sig_transdc_His_kin-like_C"/>
</dbReference>
<dbReference type="EMBL" id="JBHSIU010000130">
    <property type="protein sequence ID" value="MFC5007662.1"/>
    <property type="molecule type" value="Genomic_DNA"/>
</dbReference>
<evidence type="ECO:0000256" key="1">
    <source>
        <dbReference type="ARBA" id="ARBA00000085"/>
    </source>
</evidence>
<dbReference type="Gene3D" id="3.30.565.10">
    <property type="entry name" value="Histidine kinase-like ATPase, C-terminal domain"/>
    <property type="match status" value="1"/>
</dbReference>
<organism evidence="7 8">
    <name type="scientific">Dactylosporangium cerinum</name>
    <dbReference type="NCBI Taxonomy" id="1434730"/>
    <lineage>
        <taxon>Bacteria</taxon>
        <taxon>Bacillati</taxon>
        <taxon>Actinomycetota</taxon>
        <taxon>Actinomycetes</taxon>
        <taxon>Micromonosporales</taxon>
        <taxon>Micromonosporaceae</taxon>
        <taxon>Dactylosporangium</taxon>
    </lineage>
</organism>
<name>A0ABV9WFX7_9ACTN</name>